<protein>
    <recommendedName>
        <fullName evidence="2">histidine kinase</fullName>
        <ecNumber evidence="2">2.7.13.3</ecNumber>
    </recommendedName>
</protein>
<keyword evidence="4" id="KW-0808">Transferase</keyword>
<comment type="caution">
    <text evidence="13">The sequence shown here is derived from an EMBL/GenBank/DDBJ whole genome shotgun (WGS) entry which is preliminary data.</text>
</comment>
<feature type="domain" description="PAS" evidence="11">
    <location>
        <begin position="54"/>
        <end position="107"/>
    </location>
</feature>
<dbReference type="CDD" id="cd00082">
    <property type="entry name" value="HisKA"/>
    <property type="match status" value="1"/>
</dbReference>
<reference evidence="13" key="1">
    <citation type="journal article" date="2014" name="Int. J. Syst. Evol. Microbiol.">
        <title>Complete genome sequence of Corynebacterium casei LMG S-19264T (=DSM 44701T), isolated from a smear-ripened cheese.</title>
        <authorList>
            <consortium name="US DOE Joint Genome Institute (JGI-PGF)"/>
            <person name="Walter F."/>
            <person name="Albersmeier A."/>
            <person name="Kalinowski J."/>
            <person name="Ruckert C."/>
        </authorList>
    </citation>
    <scope>NUCLEOTIDE SEQUENCE</scope>
    <source>
        <strain evidence="13">CGMCC 1.12408</strain>
    </source>
</reference>
<keyword evidence="5" id="KW-0547">Nucleotide-binding</keyword>
<evidence type="ECO:0000256" key="9">
    <source>
        <dbReference type="ARBA" id="ARBA00023012"/>
    </source>
</evidence>
<dbReference type="RefSeq" id="WP_188382881.1">
    <property type="nucleotide sequence ID" value="NZ_BMEY01000001.1"/>
</dbReference>
<organism evidence="13 14">
    <name type="scientific">Ornithinibacillus halotolerans</name>
    <dbReference type="NCBI Taxonomy" id="1274357"/>
    <lineage>
        <taxon>Bacteria</taxon>
        <taxon>Bacillati</taxon>
        <taxon>Bacillota</taxon>
        <taxon>Bacilli</taxon>
        <taxon>Bacillales</taxon>
        <taxon>Bacillaceae</taxon>
        <taxon>Ornithinibacillus</taxon>
    </lineage>
</organism>
<dbReference type="Pfam" id="PF02518">
    <property type="entry name" value="HATPase_c"/>
    <property type="match status" value="1"/>
</dbReference>
<evidence type="ECO:0000256" key="6">
    <source>
        <dbReference type="ARBA" id="ARBA00022777"/>
    </source>
</evidence>
<dbReference type="InterPro" id="IPR035965">
    <property type="entry name" value="PAS-like_dom_sf"/>
</dbReference>
<dbReference type="PROSITE" id="PS50113">
    <property type="entry name" value="PAC"/>
    <property type="match status" value="1"/>
</dbReference>
<feature type="domain" description="PAC" evidence="12">
    <location>
        <begin position="108"/>
        <end position="160"/>
    </location>
</feature>
<feature type="domain" description="Histidine kinase" evidence="10">
    <location>
        <begin position="173"/>
        <end position="374"/>
    </location>
</feature>
<evidence type="ECO:0000256" key="3">
    <source>
        <dbReference type="ARBA" id="ARBA00022553"/>
    </source>
</evidence>
<dbReference type="CDD" id="cd00075">
    <property type="entry name" value="HATPase"/>
    <property type="match status" value="1"/>
</dbReference>
<dbReference type="InterPro" id="IPR003594">
    <property type="entry name" value="HATPase_dom"/>
</dbReference>
<dbReference type="InterPro" id="IPR036097">
    <property type="entry name" value="HisK_dim/P_sf"/>
</dbReference>
<dbReference type="GO" id="GO:0005524">
    <property type="term" value="F:ATP binding"/>
    <property type="evidence" value="ECO:0007669"/>
    <property type="project" value="UniProtKB-KW"/>
</dbReference>
<keyword evidence="3" id="KW-0597">Phosphoprotein</keyword>
<dbReference type="InterPro" id="IPR000700">
    <property type="entry name" value="PAS-assoc_C"/>
</dbReference>
<keyword evidence="9" id="KW-0902">Two-component regulatory system</keyword>
<dbReference type="GO" id="GO:0000155">
    <property type="term" value="F:phosphorelay sensor kinase activity"/>
    <property type="evidence" value="ECO:0007669"/>
    <property type="project" value="InterPro"/>
</dbReference>
<dbReference type="CDD" id="cd00130">
    <property type="entry name" value="PAS"/>
    <property type="match status" value="1"/>
</dbReference>
<evidence type="ECO:0000313" key="13">
    <source>
        <dbReference type="EMBL" id="GGA62231.1"/>
    </source>
</evidence>
<dbReference type="FunFam" id="1.10.287.130:FF:000040">
    <property type="entry name" value="PAS domain-containing sensor histidine kinase"/>
    <property type="match status" value="1"/>
</dbReference>
<evidence type="ECO:0000259" key="10">
    <source>
        <dbReference type="PROSITE" id="PS50109"/>
    </source>
</evidence>
<keyword evidence="14" id="KW-1185">Reference proteome</keyword>
<dbReference type="SMART" id="SM00387">
    <property type="entry name" value="HATPase_c"/>
    <property type="match status" value="1"/>
</dbReference>
<dbReference type="PANTHER" id="PTHR43065:SF34">
    <property type="entry name" value="SPORULATION KINASE A"/>
    <property type="match status" value="1"/>
</dbReference>
<dbReference type="PROSITE" id="PS50109">
    <property type="entry name" value="HIS_KIN"/>
    <property type="match status" value="1"/>
</dbReference>
<dbReference type="PRINTS" id="PR00344">
    <property type="entry name" value="BCTRLSENSOR"/>
</dbReference>
<evidence type="ECO:0000256" key="7">
    <source>
        <dbReference type="ARBA" id="ARBA00022840"/>
    </source>
</evidence>
<evidence type="ECO:0000259" key="12">
    <source>
        <dbReference type="PROSITE" id="PS50113"/>
    </source>
</evidence>
<dbReference type="EMBL" id="BMEY01000001">
    <property type="protein sequence ID" value="GGA62231.1"/>
    <property type="molecule type" value="Genomic_DNA"/>
</dbReference>
<dbReference type="PROSITE" id="PS50112">
    <property type="entry name" value="PAS"/>
    <property type="match status" value="1"/>
</dbReference>
<dbReference type="InterPro" id="IPR003661">
    <property type="entry name" value="HisK_dim/P_dom"/>
</dbReference>
<comment type="catalytic activity">
    <reaction evidence="1">
        <text>ATP + protein L-histidine = ADP + protein N-phospho-L-histidine.</text>
        <dbReference type="EC" id="2.7.13.3"/>
    </reaction>
</comment>
<dbReference type="SUPFAM" id="SSF47384">
    <property type="entry name" value="Homodimeric domain of signal transducing histidine kinase"/>
    <property type="match status" value="1"/>
</dbReference>
<evidence type="ECO:0000256" key="2">
    <source>
        <dbReference type="ARBA" id="ARBA00012438"/>
    </source>
</evidence>
<name>A0A916RM17_9BACI</name>
<evidence type="ECO:0000256" key="4">
    <source>
        <dbReference type="ARBA" id="ARBA00022679"/>
    </source>
</evidence>
<gene>
    <name evidence="13" type="ORF">GCM10008025_02730</name>
</gene>
<dbReference type="Gene3D" id="3.30.450.20">
    <property type="entry name" value="PAS domain"/>
    <property type="match status" value="1"/>
</dbReference>
<keyword evidence="8" id="KW-0749">Sporulation</keyword>
<dbReference type="NCBIfam" id="TIGR00229">
    <property type="entry name" value="sensory_box"/>
    <property type="match status" value="1"/>
</dbReference>
<accession>A0A916RM17</accession>
<keyword evidence="6" id="KW-0418">Kinase</keyword>
<evidence type="ECO:0000256" key="8">
    <source>
        <dbReference type="ARBA" id="ARBA00022969"/>
    </source>
</evidence>
<dbReference type="SMART" id="SM00388">
    <property type="entry name" value="HisKA"/>
    <property type="match status" value="1"/>
</dbReference>
<dbReference type="Gene3D" id="1.10.287.130">
    <property type="match status" value="1"/>
</dbReference>
<dbReference type="Pfam" id="PF13426">
    <property type="entry name" value="PAS_9"/>
    <property type="match status" value="1"/>
</dbReference>
<dbReference type="InterPro" id="IPR036890">
    <property type="entry name" value="HATPase_C_sf"/>
</dbReference>
<sequence length="374" mass="42845">MEKIPKNSNVNKNGESTISPLNMYIYPDGEGSLSKLPDFILNWIEEHSNGFFSVWSERGVGLYFSKAIKNVLGFEPEDLLGKSFKQVLLQEDIRYLIKEFDRDSKTNQTFHMKLPNIEQNFIWCECKIAKLLEPTTSTVYYVASIRDITEKKETEEMMIRSEKMSIAGQLAAGIAHEIRNPLTSIKGFLQLLQAGVNRKDVYYKIMIDEIEKMETITSEMLFVSKPLTENKQQESLLTMLQDVLELLKPQAKLKNVLLEINGEEQDIFCDKSQMKQVFINIIKNAIEAMEEAGKIVITIREVDNDIFIDISDEGPGIDEAVIHKLGEPFFTTKQQGTGLGLMITKQLLDRHRAKLEILQNEIKGSTFRIIFPKH</sequence>
<dbReference type="EC" id="2.7.13.3" evidence="2"/>
<evidence type="ECO:0000313" key="14">
    <source>
        <dbReference type="Proteomes" id="UP000613512"/>
    </source>
</evidence>
<dbReference type="Gene3D" id="3.30.565.10">
    <property type="entry name" value="Histidine kinase-like ATPase, C-terminal domain"/>
    <property type="match status" value="1"/>
</dbReference>
<evidence type="ECO:0000256" key="1">
    <source>
        <dbReference type="ARBA" id="ARBA00000085"/>
    </source>
</evidence>
<dbReference type="SMART" id="SM00091">
    <property type="entry name" value="PAS"/>
    <property type="match status" value="1"/>
</dbReference>
<dbReference type="Proteomes" id="UP000613512">
    <property type="component" value="Unassembled WGS sequence"/>
</dbReference>
<evidence type="ECO:0000256" key="5">
    <source>
        <dbReference type="ARBA" id="ARBA00022741"/>
    </source>
</evidence>
<reference evidence="13" key="2">
    <citation type="submission" date="2020-09" db="EMBL/GenBank/DDBJ databases">
        <authorList>
            <person name="Sun Q."/>
            <person name="Zhou Y."/>
        </authorList>
    </citation>
    <scope>NUCLEOTIDE SEQUENCE</scope>
    <source>
        <strain evidence="13">CGMCC 1.12408</strain>
    </source>
</reference>
<evidence type="ECO:0000259" key="11">
    <source>
        <dbReference type="PROSITE" id="PS50112"/>
    </source>
</evidence>
<dbReference type="Pfam" id="PF00512">
    <property type="entry name" value="HisKA"/>
    <property type="match status" value="1"/>
</dbReference>
<dbReference type="InterPro" id="IPR005467">
    <property type="entry name" value="His_kinase_dom"/>
</dbReference>
<dbReference type="InterPro" id="IPR004358">
    <property type="entry name" value="Sig_transdc_His_kin-like_C"/>
</dbReference>
<proteinExistence type="predicted"/>
<keyword evidence="7" id="KW-0067">ATP-binding</keyword>
<dbReference type="SUPFAM" id="SSF55874">
    <property type="entry name" value="ATPase domain of HSP90 chaperone/DNA topoisomerase II/histidine kinase"/>
    <property type="match status" value="1"/>
</dbReference>
<dbReference type="SUPFAM" id="SSF55785">
    <property type="entry name" value="PYP-like sensor domain (PAS domain)"/>
    <property type="match status" value="1"/>
</dbReference>
<dbReference type="PANTHER" id="PTHR43065">
    <property type="entry name" value="SENSOR HISTIDINE KINASE"/>
    <property type="match status" value="1"/>
</dbReference>
<dbReference type="GO" id="GO:0030435">
    <property type="term" value="P:sporulation resulting in formation of a cellular spore"/>
    <property type="evidence" value="ECO:0007669"/>
    <property type="project" value="UniProtKB-KW"/>
</dbReference>
<dbReference type="AlphaFoldDB" id="A0A916RM17"/>
<dbReference type="InterPro" id="IPR000014">
    <property type="entry name" value="PAS"/>
</dbReference>